<dbReference type="Proteomes" id="UP000836841">
    <property type="component" value="Unassembled WGS sequence"/>
</dbReference>
<reference evidence="6 7" key="1">
    <citation type="submission" date="2022-03" db="EMBL/GenBank/DDBJ databases">
        <authorList>
            <person name="Nunn A."/>
            <person name="Chopra R."/>
            <person name="Nunn A."/>
            <person name="Contreras Garrido A."/>
        </authorList>
    </citation>
    <scope>NUCLEOTIDE SEQUENCE [LARGE SCALE GENOMIC DNA]</scope>
</reference>
<keyword evidence="1" id="KW-0479">Metal-binding</keyword>
<dbReference type="Gene3D" id="3.30.40.10">
    <property type="entry name" value="Zinc/RING finger domain, C3HC4 (zinc finger)"/>
    <property type="match status" value="1"/>
</dbReference>
<evidence type="ECO:0000256" key="2">
    <source>
        <dbReference type="ARBA" id="ARBA00022771"/>
    </source>
</evidence>
<keyword evidence="7" id="KW-1185">Reference proteome</keyword>
<dbReference type="GO" id="GO:0016567">
    <property type="term" value="P:protein ubiquitination"/>
    <property type="evidence" value="ECO:0007669"/>
    <property type="project" value="TreeGrafter"/>
</dbReference>
<name>A0AAU9RUY8_THLAR</name>
<comment type="caution">
    <text evidence="6">The sequence shown here is derived from an EMBL/GenBank/DDBJ whole genome shotgun (WGS) entry which is preliminary data.</text>
</comment>
<dbReference type="InterPro" id="IPR001841">
    <property type="entry name" value="Znf_RING"/>
</dbReference>
<feature type="domain" description="RING-type" evidence="5">
    <location>
        <begin position="72"/>
        <end position="115"/>
    </location>
</feature>
<accession>A0AAU9RUY8</accession>
<gene>
    <name evidence="6" type="ORF">TAV2_LOCUS8205</name>
</gene>
<dbReference type="PANTHER" id="PTHR45969">
    <property type="entry name" value="RING ZINC FINGER PROTEIN-RELATED"/>
    <property type="match status" value="1"/>
</dbReference>
<dbReference type="Pfam" id="PF13639">
    <property type="entry name" value="zf-RING_2"/>
    <property type="match status" value="1"/>
</dbReference>
<dbReference type="PANTHER" id="PTHR45969:SF81">
    <property type="entry name" value="OS08G0157400 PROTEIN"/>
    <property type="match status" value="1"/>
</dbReference>
<dbReference type="SUPFAM" id="SSF57850">
    <property type="entry name" value="RING/U-box"/>
    <property type="match status" value="1"/>
</dbReference>
<evidence type="ECO:0000256" key="3">
    <source>
        <dbReference type="ARBA" id="ARBA00022833"/>
    </source>
</evidence>
<evidence type="ECO:0000313" key="7">
    <source>
        <dbReference type="Proteomes" id="UP000836841"/>
    </source>
</evidence>
<evidence type="ECO:0000259" key="5">
    <source>
        <dbReference type="PROSITE" id="PS50089"/>
    </source>
</evidence>
<evidence type="ECO:0000256" key="4">
    <source>
        <dbReference type="PROSITE-ProRule" id="PRU00175"/>
    </source>
</evidence>
<evidence type="ECO:0000313" key="6">
    <source>
        <dbReference type="EMBL" id="CAH2049051.1"/>
    </source>
</evidence>
<dbReference type="GO" id="GO:0008270">
    <property type="term" value="F:zinc ion binding"/>
    <property type="evidence" value="ECO:0007669"/>
    <property type="project" value="UniProtKB-KW"/>
</dbReference>
<keyword evidence="3" id="KW-0862">Zinc</keyword>
<keyword evidence="2 4" id="KW-0863">Zinc-finger</keyword>
<protein>
    <recommendedName>
        <fullName evidence="5">RING-type domain-containing protein</fullName>
    </recommendedName>
</protein>
<dbReference type="PROSITE" id="PS50089">
    <property type="entry name" value="ZF_RING_2"/>
    <property type="match status" value="1"/>
</dbReference>
<dbReference type="GO" id="GO:0061630">
    <property type="term" value="F:ubiquitin protein ligase activity"/>
    <property type="evidence" value="ECO:0007669"/>
    <property type="project" value="TreeGrafter"/>
</dbReference>
<sequence length="160" mass="18000">MLVMAVLSWIPFFRRPYKEEETSAEESRPPASLVEVPVHLVASSIQEKLPVMEFGRFVEKLGRGKQEEGSTCAVCLRRIGEEDQVRELSNCAHAFHRECLDGWVGRGGATCPLCRSKLLPYQETSGESSAAATVAEGEDDLPVRRGLRFRRFRCFLARRA</sequence>
<dbReference type="InterPro" id="IPR013083">
    <property type="entry name" value="Znf_RING/FYVE/PHD"/>
</dbReference>
<dbReference type="AlphaFoldDB" id="A0AAU9RUY8"/>
<proteinExistence type="predicted"/>
<organism evidence="6 7">
    <name type="scientific">Thlaspi arvense</name>
    <name type="common">Field penny-cress</name>
    <dbReference type="NCBI Taxonomy" id="13288"/>
    <lineage>
        <taxon>Eukaryota</taxon>
        <taxon>Viridiplantae</taxon>
        <taxon>Streptophyta</taxon>
        <taxon>Embryophyta</taxon>
        <taxon>Tracheophyta</taxon>
        <taxon>Spermatophyta</taxon>
        <taxon>Magnoliopsida</taxon>
        <taxon>eudicotyledons</taxon>
        <taxon>Gunneridae</taxon>
        <taxon>Pentapetalae</taxon>
        <taxon>rosids</taxon>
        <taxon>malvids</taxon>
        <taxon>Brassicales</taxon>
        <taxon>Brassicaceae</taxon>
        <taxon>Thlaspideae</taxon>
        <taxon>Thlaspi</taxon>
    </lineage>
</organism>
<evidence type="ECO:0000256" key="1">
    <source>
        <dbReference type="ARBA" id="ARBA00022723"/>
    </source>
</evidence>
<dbReference type="EMBL" id="CAJVSB020000258">
    <property type="protein sequence ID" value="CAH2049051.1"/>
    <property type="molecule type" value="Genomic_DNA"/>
</dbReference>
<dbReference type="SMART" id="SM00184">
    <property type="entry name" value="RING"/>
    <property type="match status" value="1"/>
</dbReference>